<dbReference type="EMBL" id="JAHMHR010000095">
    <property type="protein sequence ID" value="KAK1657360.1"/>
    <property type="molecule type" value="Genomic_DNA"/>
</dbReference>
<protein>
    <submittedName>
        <fullName evidence="2">Uncharacterized protein</fullName>
    </submittedName>
</protein>
<dbReference type="GeneID" id="85457690"/>
<keyword evidence="3" id="KW-1185">Reference proteome</keyword>
<evidence type="ECO:0000313" key="2">
    <source>
        <dbReference type="EMBL" id="KAK1657360.1"/>
    </source>
</evidence>
<dbReference type="Proteomes" id="UP001224890">
    <property type="component" value="Unassembled WGS sequence"/>
</dbReference>
<evidence type="ECO:0000256" key="1">
    <source>
        <dbReference type="SAM" id="MobiDB-lite"/>
    </source>
</evidence>
<comment type="caution">
    <text evidence="2">The sequence shown here is derived from an EMBL/GenBank/DDBJ whole genome shotgun (WGS) entry which is preliminary data.</text>
</comment>
<reference evidence="2" key="1">
    <citation type="submission" date="2021-06" db="EMBL/GenBank/DDBJ databases">
        <title>Comparative genomics, transcriptomics and evolutionary studies reveal genomic signatures of adaptation to plant cell wall in hemibiotrophic fungi.</title>
        <authorList>
            <consortium name="DOE Joint Genome Institute"/>
            <person name="Baroncelli R."/>
            <person name="Diaz J.F."/>
            <person name="Benocci T."/>
            <person name="Peng M."/>
            <person name="Battaglia E."/>
            <person name="Haridas S."/>
            <person name="Andreopoulos W."/>
            <person name="Labutti K."/>
            <person name="Pangilinan J."/>
            <person name="Floch G.L."/>
            <person name="Makela M.R."/>
            <person name="Henrissat B."/>
            <person name="Grigoriev I.V."/>
            <person name="Crouch J.A."/>
            <person name="De Vries R.P."/>
            <person name="Sukno S.A."/>
            <person name="Thon M.R."/>
        </authorList>
    </citation>
    <scope>NUCLEOTIDE SEQUENCE</scope>
    <source>
        <strain evidence="2">CBS 193.32</strain>
    </source>
</reference>
<name>A0AAJ0ELB7_9PEZI</name>
<proteinExistence type="predicted"/>
<evidence type="ECO:0000313" key="3">
    <source>
        <dbReference type="Proteomes" id="UP001224890"/>
    </source>
</evidence>
<feature type="compositionally biased region" description="Basic and acidic residues" evidence="1">
    <location>
        <begin position="62"/>
        <end position="71"/>
    </location>
</feature>
<gene>
    <name evidence="2" type="ORF">BDP55DRAFT_638817</name>
</gene>
<sequence length="156" mass="16724">MDLMLVGMGGHIQTLPSGEFTTNLLILSQDSSLPESRLSQDGLSTPTGVDTAAETPNSSQKADADSDNTCRSDHDLDRAADIALSHCLVLILTSSAVPFRNDQSAEVLHEEGLFSSIDWDDDGFSCYDVEYGHASNGSSVFDDTLILKLNNQSQGQ</sequence>
<accession>A0AAJ0ELB7</accession>
<dbReference type="AlphaFoldDB" id="A0AAJ0ELB7"/>
<organism evidence="2 3">
    <name type="scientific">Colletotrichum godetiae</name>
    <dbReference type="NCBI Taxonomy" id="1209918"/>
    <lineage>
        <taxon>Eukaryota</taxon>
        <taxon>Fungi</taxon>
        <taxon>Dikarya</taxon>
        <taxon>Ascomycota</taxon>
        <taxon>Pezizomycotina</taxon>
        <taxon>Sordariomycetes</taxon>
        <taxon>Hypocreomycetidae</taxon>
        <taxon>Glomerellales</taxon>
        <taxon>Glomerellaceae</taxon>
        <taxon>Colletotrichum</taxon>
        <taxon>Colletotrichum acutatum species complex</taxon>
    </lineage>
</organism>
<feature type="region of interest" description="Disordered" evidence="1">
    <location>
        <begin position="35"/>
        <end position="71"/>
    </location>
</feature>
<feature type="compositionally biased region" description="Polar residues" evidence="1">
    <location>
        <begin position="35"/>
        <end position="61"/>
    </location>
</feature>
<dbReference type="RefSeq" id="XP_060422124.1">
    <property type="nucleotide sequence ID" value="XM_060573164.1"/>
</dbReference>